<name>A0ABT8VQH9_9FLAO</name>
<keyword evidence="3" id="KW-0063">Aspartyl esterase</keyword>
<keyword evidence="4" id="KW-0732">Signal</keyword>
<evidence type="ECO:0000313" key="7">
    <source>
        <dbReference type="Proteomes" id="UP001168642"/>
    </source>
</evidence>
<dbReference type="InterPro" id="IPR012334">
    <property type="entry name" value="Pectin_lyas_fold"/>
</dbReference>
<dbReference type="Gene3D" id="2.160.20.10">
    <property type="entry name" value="Single-stranded right-handed beta-helix, Pectin lyase-like"/>
    <property type="match status" value="1"/>
</dbReference>
<dbReference type="PANTHER" id="PTHR31321">
    <property type="entry name" value="ACYL-COA THIOESTER HYDROLASE YBHC-RELATED"/>
    <property type="match status" value="1"/>
</dbReference>
<dbReference type="Proteomes" id="UP001168642">
    <property type="component" value="Unassembled WGS sequence"/>
</dbReference>
<accession>A0ABT8VQH9</accession>
<dbReference type="InterPro" id="IPR000070">
    <property type="entry name" value="Pectinesterase_cat"/>
</dbReference>
<feature type="chain" id="PRO_5047021099" evidence="4">
    <location>
        <begin position="20"/>
        <end position="1996"/>
    </location>
</feature>
<feature type="domain" description="Pectinesterase catalytic" evidence="5">
    <location>
        <begin position="1693"/>
        <end position="1905"/>
    </location>
</feature>
<proteinExistence type="inferred from homology"/>
<sequence length="1996" mass="215000">MKKTSFFLLLSMLFFLHWAQGQVSNSVVYDFRDGTIISNQQSTDAKLTLGGNYSYHGAQYGLAMKVDGTISISLDGSSTIRFLGSNYSGLNVKGTATIDGDLGIQVAKVANDLTDTFDFVYSGSAATITFATLAGTGNDLYLPSIEVIPAQLGKDFTTAEANVIYNFDLRDNSIYASGSGNHVESGLIVIDSGNSNALSLNGSQHGITFKDGNTITLQVAGNSKIRVATDQYSSGAISATSTTGVFDIASQNNIGTTYSDGVQTWVDFLYVGTEGTIVLEHVDGGTAYLPYIQIAPVPHEVSLSSYVQKSGIVSLGGVDITLTSGLTPADNAMITVSEGIVISESKNSGKVAINLEGANLSTITPVVSGDIASAVINENELKITFVNEATDSKTFTIILHDNGVLNNVVSYDFRDGTIISAGQSIDNKLLLGGNYSHHGTQYGLSMKVNGTISLDVDGSSTIRFLGSKYSGLDVKGTASSDGDLGIQVGKVVNDLSDTFDIVYSGPATTLTFTTVAGSGNDLYLPLIQVIPSQSGVAYASAEINIPYYFDFRDNTIVPSGAPGNVIIEKGLVKIESGSSNAYAYHGTQHGVTLKDGNIITLQVSGNSKIRIASDQYSGGTINLSSTTGAFDTSSQSNNTGTTYSDMNPTYIDFTYIGEEGTVIITNTGGTSYVPLIEVLPIVYEMSLTPWKKRTGTITINGSQIDFVSGTEASETATVNIDNGTVFSSTNTEASIEIDLGGADLSSFTPIVSGDIISTSIDGNILTINFTDDGNDPKSYIFNISDSGTIVGATPGETYIYSFADGSEMPQTSYTSLRYNIFKTSDGIVTMNSNTTEESGQFGFHDATHGGVFFPGNSFDIIVAGNATVTFIVDQYGSATDAILEFKDINGNVIGNIPAQNITESIDGVPMNFSYTGAAGKITATILSEEYPSAEIYLHGMSVENAATIETSNGKIDVWDFGAEQLDSQLYNNKLDEDKINAWYSASIQVGSSASSNTLPSWSEGILSWVGGTNDRLRTNNTNLTRYDENLSSVEGYNGRIYVNGAGAIGRYMSLTLSKDDEVSIAMSTQNGNGSIHFTYVADPEVQDDVVSVKTNSEVSIVKFVAKNAGSYRIYDSVDKPSYFRIERNDAVYKTLTGNVDISQADGISNNYGITFTNEAGKTWSVFPSNGVYSINLPQGYNYNLSLKDANGYVISTSNSILLEEVTGSLDINIERVELYTVSGSITGLGSNISNAVITYTTDTYANKIFIPEIVIDVENSTYTVQLEPNTEYTISAKGVNDYEILANTITIGAANESTDIDFSKKMLYDVIINAPGLSATQLSKLELTFSNLNELGYEYHFTDVTNIALRDGVYTIDYSGLDEYPITLALTSNTTILGKDVSKDLEFSPVTNWSFDDKEILNTDTHYKGLVLSGIKNEKAKGHIIGSNESSIEVPLSPGQKMIVTYYYAAEFTINGGETIITSSGSTSSMEFVEYVYQGNTAGTVTILCSGSSSSYLTNIEVKPVVAFNSLITVGIGKDYETINEALNAIAEMNRPNNERVTVMIDPGNYEEMVVINNPNITFKNASATPSIDLLNKGVDIDANAVRITSYYGTGYNYYSQDTNNKWSAKALEVNTENGYQLYENKSGTTNASYWCATMVILSDGFIADNIIIENSFNQYISKKESEDIVLTTNASPSGGERPKTYGDTSVQNRDLGYVERAAAIGVVGDKTILNNCRIVGRQDSFYGQHNSRIVVYKGAIMGAVDYLFGGMVAVFYQSDLVLNTSDASSDVAYITAAQHSGGRGYLMYECNIRSAEPGIETASINYGKPGYFGRPWAATTSEVVFYNTKIASSQNPLYNGQSMIFKEGWNNTLGGESQFMYEYGTIEEASDVNNFATRASWSTVLTTPVLEDNTEITPFSFTKGNDGWDPVNQLDFLRIEPLTNKENSVDVKAYNDRVYISHVNSKTKIKVYSITGMLIKSLSTMIDTEFNLQQGFYIILLENVEGKKSTKILMN</sequence>
<comment type="caution">
    <text evidence="6">The sequence shown here is derived from an EMBL/GenBank/DDBJ whole genome shotgun (WGS) entry which is preliminary data.</text>
</comment>
<keyword evidence="2" id="KW-0378">Hydrolase</keyword>
<keyword evidence="7" id="KW-1185">Reference proteome</keyword>
<evidence type="ECO:0000313" key="6">
    <source>
        <dbReference type="EMBL" id="MDO3694228.1"/>
    </source>
</evidence>
<evidence type="ECO:0000256" key="3">
    <source>
        <dbReference type="ARBA" id="ARBA00023085"/>
    </source>
</evidence>
<dbReference type="InterPro" id="IPR011050">
    <property type="entry name" value="Pectin_lyase_fold/virulence"/>
</dbReference>
<comment type="similarity">
    <text evidence="1">Belongs to the pectinesterase family.</text>
</comment>
<evidence type="ECO:0000256" key="4">
    <source>
        <dbReference type="SAM" id="SignalP"/>
    </source>
</evidence>
<protein>
    <submittedName>
        <fullName evidence="6">Pectinesterase family protein</fullName>
    </submittedName>
</protein>
<organism evidence="6 7">
    <name type="scientific">Wenyingzhuangia gilva</name>
    <dbReference type="NCBI Taxonomy" id="3057677"/>
    <lineage>
        <taxon>Bacteria</taxon>
        <taxon>Pseudomonadati</taxon>
        <taxon>Bacteroidota</taxon>
        <taxon>Flavobacteriia</taxon>
        <taxon>Flavobacteriales</taxon>
        <taxon>Flavobacteriaceae</taxon>
        <taxon>Wenyingzhuangia</taxon>
    </lineage>
</organism>
<dbReference type="Pfam" id="PF01095">
    <property type="entry name" value="Pectinesterase"/>
    <property type="match status" value="1"/>
</dbReference>
<dbReference type="RefSeq" id="WP_302883484.1">
    <property type="nucleotide sequence ID" value="NZ_JAUMIT010000002.1"/>
</dbReference>
<gene>
    <name evidence="6" type="ORF">QVZ41_05115</name>
</gene>
<dbReference type="EMBL" id="JAUMIT010000002">
    <property type="protein sequence ID" value="MDO3694228.1"/>
    <property type="molecule type" value="Genomic_DNA"/>
</dbReference>
<evidence type="ECO:0000256" key="1">
    <source>
        <dbReference type="ARBA" id="ARBA00008891"/>
    </source>
</evidence>
<feature type="signal peptide" evidence="4">
    <location>
        <begin position="1"/>
        <end position="19"/>
    </location>
</feature>
<dbReference type="SUPFAM" id="SSF51126">
    <property type="entry name" value="Pectin lyase-like"/>
    <property type="match status" value="1"/>
</dbReference>
<reference evidence="6" key="1">
    <citation type="submission" date="2023-07" db="EMBL/GenBank/DDBJ databases">
        <title>Wenyingzhuangia sp. chi5 genome sequencing and assembly.</title>
        <authorList>
            <person name="Park S."/>
        </authorList>
    </citation>
    <scope>NUCLEOTIDE SEQUENCE</scope>
    <source>
        <strain evidence="6">Chi5</strain>
    </source>
</reference>
<dbReference type="PANTHER" id="PTHR31321:SF87">
    <property type="entry name" value="PECTINESTERASE 63-RELATED"/>
    <property type="match status" value="1"/>
</dbReference>
<evidence type="ECO:0000259" key="5">
    <source>
        <dbReference type="Pfam" id="PF01095"/>
    </source>
</evidence>
<evidence type="ECO:0000256" key="2">
    <source>
        <dbReference type="ARBA" id="ARBA00022801"/>
    </source>
</evidence>